<organism evidence="2 3">
    <name type="scientific">Veronia pacifica</name>
    <dbReference type="NCBI Taxonomy" id="1080227"/>
    <lineage>
        <taxon>Bacteria</taxon>
        <taxon>Pseudomonadati</taxon>
        <taxon>Pseudomonadota</taxon>
        <taxon>Gammaproteobacteria</taxon>
        <taxon>Vibrionales</taxon>
        <taxon>Vibrionaceae</taxon>
        <taxon>Veronia</taxon>
    </lineage>
</organism>
<dbReference type="GO" id="GO:0005886">
    <property type="term" value="C:plasma membrane"/>
    <property type="evidence" value="ECO:0007669"/>
    <property type="project" value="TreeGrafter"/>
</dbReference>
<keyword evidence="3" id="KW-1185">Reference proteome</keyword>
<dbReference type="RefSeq" id="WP_068904957.1">
    <property type="nucleotide sequence ID" value="NZ_JBHUIF010000009.1"/>
</dbReference>
<dbReference type="EMBL" id="LYBM01000046">
    <property type="protein sequence ID" value="ODA30827.1"/>
    <property type="molecule type" value="Genomic_DNA"/>
</dbReference>
<dbReference type="OrthoDB" id="4420885at2"/>
<feature type="domain" description="Saccharopine dehydrogenase NADP binding" evidence="1">
    <location>
        <begin position="8"/>
        <end position="136"/>
    </location>
</feature>
<dbReference type="InterPro" id="IPR036291">
    <property type="entry name" value="NAD(P)-bd_dom_sf"/>
</dbReference>
<evidence type="ECO:0000313" key="2">
    <source>
        <dbReference type="EMBL" id="ODA30827.1"/>
    </source>
</evidence>
<evidence type="ECO:0000259" key="1">
    <source>
        <dbReference type="Pfam" id="PF03435"/>
    </source>
</evidence>
<dbReference type="Pfam" id="PF03435">
    <property type="entry name" value="Sacchrp_dh_NADP"/>
    <property type="match status" value="1"/>
</dbReference>
<dbReference type="PANTHER" id="PTHR12286:SF5">
    <property type="entry name" value="SACCHAROPINE DEHYDROGENASE-LIKE OXIDOREDUCTASE"/>
    <property type="match status" value="1"/>
</dbReference>
<dbReference type="AlphaFoldDB" id="A0A1C3EC43"/>
<evidence type="ECO:0000313" key="3">
    <source>
        <dbReference type="Proteomes" id="UP000094936"/>
    </source>
</evidence>
<dbReference type="Proteomes" id="UP000094936">
    <property type="component" value="Unassembled WGS sequence"/>
</dbReference>
<dbReference type="PANTHER" id="PTHR12286">
    <property type="entry name" value="SACCHAROPINE DEHYDROGENASE-LIKE OXIDOREDUCTASE"/>
    <property type="match status" value="1"/>
</dbReference>
<dbReference type="GO" id="GO:0009247">
    <property type="term" value="P:glycolipid biosynthetic process"/>
    <property type="evidence" value="ECO:0007669"/>
    <property type="project" value="TreeGrafter"/>
</dbReference>
<name>A0A1C3EC43_9GAMM</name>
<reference evidence="2 3" key="1">
    <citation type="submission" date="2016-05" db="EMBL/GenBank/DDBJ databases">
        <title>Genomic Taxonomy of the Vibrionaceae.</title>
        <authorList>
            <person name="Gomez-Gil B."/>
            <person name="Enciso-Ibarra J."/>
        </authorList>
    </citation>
    <scope>NUCLEOTIDE SEQUENCE [LARGE SCALE GENOMIC DNA]</scope>
    <source>
        <strain evidence="2 3">CAIM 1920</strain>
    </source>
</reference>
<dbReference type="STRING" id="1080227.A8L45_19115"/>
<gene>
    <name evidence="2" type="ORF">A8L45_19115</name>
</gene>
<sequence length="415" mass="45087">MKKPLDLIVFGATSFVGQILCRYLSDTFNGKGQEALVWAIAGRSRPKLEKVKDETGIKDLRILIADSDDKDSLDALCAEARVIASTVGPYAFYGENLVRACCESGTDYCDLTGESLWIHPMLKRYESMAKKTGARIVHACGFDSVPSDIGVYFTQQLAKKKFGNYCNQIKMRVKAIRGGASGGTVASVINHAEEVVKSPSLLKNLANPYLICPEQDCANARQSTNNLPAQDPDFNRWTAPFIMAAINTQIVFRSHALSGHPYGRDFTYDEAMLTGKGAKGMLKSGAIVGGLSTFLSLVALPPSRWLLKKTILPNPGQGPSPEAQQNGFYDIRFAGKTPEGQTIRTHFIGRGDPGYCSTSKILGQSAACLALDMHENGLKIEGEGGFWTTATLLGDHLVSRLQTFACIEIDEDSID</sequence>
<proteinExistence type="predicted"/>
<accession>A0A1C3EC43</accession>
<comment type="caution">
    <text evidence="2">The sequence shown here is derived from an EMBL/GenBank/DDBJ whole genome shotgun (WGS) entry which is preliminary data.</text>
</comment>
<dbReference type="Gene3D" id="3.40.50.720">
    <property type="entry name" value="NAD(P)-binding Rossmann-like Domain"/>
    <property type="match status" value="1"/>
</dbReference>
<dbReference type="SUPFAM" id="SSF51735">
    <property type="entry name" value="NAD(P)-binding Rossmann-fold domains"/>
    <property type="match status" value="1"/>
</dbReference>
<dbReference type="InterPro" id="IPR005097">
    <property type="entry name" value="Sacchrp_dh_NADP-bd"/>
</dbReference>
<protein>
    <submittedName>
        <fullName evidence="2">Saccharopine dehydrogenase</fullName>
    </submittedName>
</protein>
<dbReference type="InterPro" id="IPR051276">
    <property type="entry name" value="Saccharopine_DH-like_oxidrdct"/>
</dbReference>